<evidence type="ECO:0000313" key="2">
    <source>
        <dbReference type="EMBL" id="QHT99202.1"/>
    </source>
</evidence>
<accession>A0A6C0J1K4</accession>
<dbReference type="SMART" id="SM00465">
    <property type="entry name" value="GIYc"/>
    <property type="match status" value="1"/>
</dbReference>
<dbReference type="InterPro" id="IPR000305">
    <property type="entry name" value="GIY-YIG_endonuc"/>
</dbReference>
<dbReference type="CDD" id="cd10443">
    <property type="entry name" value="GIY-YIG_HE_Tlr8p_PBC-V_like"/>
    <property type="match status" value="1"/>
</dbReference>
<dbReference type="InterPro" id="IPR035901">
    <property type="entry name" value="GIY-YIG_endonuc_sf"/>
</dbReference>
<protein>
    <recommendedName>
        <fullName evidence="1">GIY-YIG domain-containing protein</fullName>
    </recommendedName>
</protein>
<name>A0A6C0J1K4_9ZZZZ</name>
<dbReference type="EMBL" id="MN740306">
    <property type="protein sequence ID" value="QHT99202.1"/>
    <property type="molecule type" value="Genomic_DNA"/>
</dbReference>
<reference evidence="2" key="1">
    <citation type="journal article" date="2020" name="Nature">
        <title>Giant virus diversity and host interactions through global metagenomics.</title>
        <authorList>
            <person name="Schulz F."/>
            <person name="Roux S."/>
            <person name="Paez-Espino D."/>
            <person name="Jungbluth S."/>
            <person name="Walsh D.A."/>
            <person name="Denef V.J."/>
            <person name="McMahon K.D."/>
            <person name="Konstantinidis K.T."/>
            <person name="Eloe-Fadrosh E.A."/>
            <person name="Kyrpides N.C."/>
            <person name="Woyke T."/>
        </authorList>
    </citation>
    <scope>NUCLEOTIDE SEQUENCE</scope>
    <source>
        <strain evidence="2">GVMAG-M-3300025699-48</strain>
    </source>
</reference>
<feature type="domain" description="GIY-YIG" evidence="1">
    <location>
        <begin position="12"/>
        <end position="118"/>
    </location>
</feature>
<dbReference type="Gene3D" id="3.40.1440.10">
    <property type="entry name" value="GIY-YIG endonuclease"/>
    <property type="match status" value="1"/>
</dbReference>
<proteinExistence type="predicted"/>
<dbReference type="SUPFAM" id="SSF82771">
    <property type="entry name" value="GIY-YIG endonuclease"/>
    <property type="match status" value="1"/>
</dbReference>
<organism evidence="2">
    <name type="scientific">viral metagenome</name>
    <dbReference type="NCBI Taxonomy" id="1070528"/>
    <lineage>
        <taxon>unclassified sequences</taxon>
        <taxon>metagenomes</taxon>
        <taxon>organismal metagenomes</taxon>
    </lineage>
</organism>
<sequence length="266" mass="31445">MILNKDEEYKVIGEIYKMTNTTNGKIYIGQTRSHRLNHNKYRPFGYLGRFQDHIHEANSNKKNTSRYLNYALRKYGKDCFTCEKIHTCKVNELNELEKQCIIEYNSKFPNGYNLTNGGNGFTDVNGEFTWNTEIQEPRILKPQPKSDYTKQLISTRLKSALDNEEHREKMMKLTQNQHLAKKYELSKDVVIVDDDIDKYIRVLKNNTNNTEYVRIVIDKKRITTFVGKHEPIDEIKKRAKKFILDLKEWQRSQIDGDIFRAHTTTP</sequence>
<dbReference type="AlphaFoldDB" id="A0A6C0J1K4"/>
<evidence type="ECO:0000259" key="1">
    <source>
        <dbReference type="SMART" id="SM00465"/>
    </source>
</evidence>